<proteinExistence type="predicted"/>
<dbReference type="RefSeq" id="XP_075107146.1">
    <property type="nucleotide sequence ID" value="XM_075251045.1"/>
</dbReference>
<gene>
    <name evidence="2" type="primary">LOC142180117</name>
</gene>
<evidence type="ECO:0000313" key="2">
    <source>
        <dbReference type="RefSeq" id="XP_075107146.1"/>
    </source>
</evidence>
<sequence length="462" mass="52653">MEIQQQYSKTQDFKKPSGRQGYTEKKVQVEQKGCYICGGLHGFMNCPNLKCLSAMVRERKDHPQGESSKTAQLGMIGLCGAVTKQAIQPTNNDNQYVDLTINNKPTRAMMDTRATPNFGIEAATKKLELKLAPTSSHVKTLNAEVQKSRGVDNGVGVKLVTWKGMTNFTVTAMDIFDIILGKEAKHISQLCRLSRGSRRESKFVATIVCLEEDKCFQETLLPCIEKLLEKNKDVIYEELPNQFPPRRKVDYKIELEPEVSTHIFPISYGTARARGAQAPSSALVLFQKKKDGSMRLSIDFQPLNKVTVINKYLILLITHLFDRLGQTKYFTKVDLCKGYYQVRIAEGDEPKIACVTRHGAFEWLVMPFGLTKEPTTFCTLMNKIFHPYHDQFMVVYLDDIVIYSNTLEEHMEHLRKVFQVLRENELYIKKGKCEFAQSKVHFLGQVISNGELRMDEAKERAI</sequence>
<protein>
    <submittedName>
        <fullName evidence="2">Uncharacterized protein LOC142180117</fullName>
    </submittedName>
</protein>
<reference evidence="1" key="1">
    <citation type="journal article" date="2014" name="Nat. Commun.">
        <title>The tobacco genome sequence and its comparison with those of tomato and potato.</title>
        <authorList>
            <person name="Sierro N."/>
            <person name="Battey J.N."/>
            <person name="Ouadi S."/>
            <person name="Bakaher N."/>
            <person name="Bovet L."/>
            <person name="Willig A."/>
            <person name="Goepfert S."/>
            <person name="Peitsch M.C."/>
            <person name="Ivanov N.V."/>
        </authorList>
    </citation>
    <scope>NUCLEOTIDE SEQUENCE [LARGE SCALE GENOMIC DNA]</scope>
</reference>
<organism evidence="1 2">
    <name type="scientific">Nicotiana tabacum</name>
    <name type="common">Common tobacco</name>
    <dbReference type="NCBI Taxonomy" id="4097"/>
    <lineage>
        <taxon>Eukaryota</taxon>
        <taxon>Viridiplantae</taxon>
        <taxon>Streptophyta</taxon>
        <taxon>Embryophyta</taxon>
        <taxon>Tracheophyta</taxon>
        <taxon>Spermatophyta</taxon>
        <taxon>Magnoliopsida</taxon>
        <taxon>eudicotyledons</taxon>
        <taxon>Gunneridae</taxon>
        <taxon>Pentapetalae</taxon>
        <taxon>asterids</taxon>
        <taxon>lamiids</taxon>
        <taxon>Solanales</taxon>
        <taxon>Solanaceae</taxon>
        <taxon>Nicotianoideae</taxon>
        <taxon>Nicotianeae</taxon>
        <taxon>Nicotiana</taxon>
    </lineage>
</organism>
<keyword evidence="1" id="KW-1185">Reference proteome</keyword>
<reference evidence="2" key="2">
    <citation type="submission" date="2025-08" db="UniProtKB">
        <authorList>
            <consortium name="RefSeq"/>
        </authorList>
    </citation>
    <scope>IDENTIFICATION</scope>
    <source>
        <tissue evidence="2">Leaf</tissue>
    </source>
</reference>
<dbReference type="Proteomes" id="UP000790787">
    <property type="component" value="Chromosome 4"/>
</dbReference>
<accession>A0AC58UCC4</accession>
<name>A0AC58UCC4_TOBAC</name>
<evidence type="ECO:0000313" key="1">
    <source>
        <dbReference type="Proteomes" id="UP000790787"/>
    </source>
</evidence>